<protein>
    <submittedName>
        <fullName evidence="1">Uncharacterized protein</fullName>
    </submittedName>
</protein>
<gene>
    <name evidence="1" type="ORF">H8K27_03790</name>
</gene>
<dbReference type="Proteomes" id="UP000613113">
    <property type="component" value="Unassembled WGS sequence"/>
</dbReference>
<proteinExistence type="predicted"/>
<dbReference type="EMBL" id="JACOGC010000001">
    <property type="protein sequence ID" value="MBC3884244.1"/>
    <property type="molecule type" value="Genomic_DNA"/>
</dbReference>
<name>A0ABR6YKA2_9BURK</name>
<dbReference type="RefSeq" id="WP_186861844.1">
    <property type="nucleotide sequence ID" value="NZ_JACOGC010000001.1"/>
</dbReference>
<reference evidence="1 2" key="1">
    <citation type="submission" date="2020-08" db="EMBL/GenBank/DDBJ databases">
        <title>Novel species isolated from subtropical streams in China.</title>
        <authorList>
            <person name="Lu H."/>
        </authorList>
    </citation>
    <scope>NUCLEOTIDE SEQUENCE [LARGE SCALE GENOMIC DNA]</scope>
    <source>
        <strain evidence="1 2">FT31W</strain>
    </source>
</reference>
<organism evidence="1 2">
    <name type="scientific">Undibacterium griseum</name>
    <dbReference type="NCBI Taxonomy" id="2762295"/>
    <lineage>
        <taxon>Bacteria</taxon>
        <taxon>Pseudomonadati</taxon>
        <taxon>Pseudomonadota</taxon>
        <taxon>Betaproteobacteria</taxon>
        <taxon>Burkholderiales</taxon>
        <taxon>Oxalobacteraceae</taxon>
        <taxon>Undibacterium</taxon>
    </lineage>
</organism>
<evidence type="ECO:0000313" key="1">
    <source>
        <dbReference type="EMBL" id="MBC3884244.1"/>
    </source>
</evidence>
<comment type="caution">
    <text evidence="1">The sequence shown here is derived from an EMBL/GenBank/DDBJ whole genome shotgun (WGS) entry which is preliminary data.</text>
</comment>
<evidence type="ECO:0000313" key="2">
    <source>
        <dbReference type="Proteomes" id="UP000613113"/>
    </source>
</evidence>
<sequence>MLRAGAVSTDEDLLRCRCDELWCKLFFITIDCNASVQKSFFVVRKKCQKEMNVAVAAILKGFAEGVSAHGITFNTLIYID</sequence>
<keyword evidence="2" id="KW-1185">Reference proteome</keyword>
<accession>A0ABR6YKA2</accession>